<feature type="region of interest" description="Disordered" evidence="2">
    <location>
        <begin position="845"/>
        <end position="884"/>
    </location>
</feature>
<dbReference type="Gene3D" id="4.10.240.10">
    <property type="entry name" value="Zn(2)-C6 fungal-type DNA-binding domain"/>
    <property type="match status" value="1"/>
</dbReference>
<dbReference type="InterPro" id="IPR001138">
    <property type="entry name" value="Zn2Cys6_DnaBD"/>
</dbReference>
<dbReference type="GO" id="GO:0000981">
    <property type="term" value="F:DNA-binding transcription factor activity, RNA polymerase II-specific"/>
    <property type="evidence" value="ECO:0007669"/>
    <property type="project" value="InterPro"/>
</dbReference>
<feature type="region of interest" description="Disordered" evidence="2">
    <location>
        <begin position="437"/>
        <end position="612"/>
    </location>
</feature>
<dbReference type="SMART" id="SM00066">
    <property type="entry name" value="GAL4"/>
    <property type="match status" value="1"/>
</dbReference>
<dbReference type="GO" id="GO:0008270">
    <property type="term" value="F:zinc ion binding"/>
    <property type="evidence" value="ECO:0007669"/>
    <property type="project" value="InterPro"/>
</dbReference>
<feature type="compositionally biased region" description="Basic and acidic residues" evidence="2">
    <location>
        <begin position="477"/>
        <end position="497"/>
    </location>
</feature>
<feature type="region of interest" description="Disordered" evidence="2">
    <location>
        <begin position="1035"/>
        <end position="1088"/>
    </location>
</feature>
<evidence type="ECO:0000313" key="5">
    <source>
        <dbReference type="Proteomes" id="UP000245956"/>
    </source>
</evidence>
<feature type="compositionally biased region" description="Basic and acidic residues" evidence="2">
    <location>
        <begin position="845"/>
        <end position="861"/>
    </location>
</feature>
<dbReference type="PANTHER" id="PTHR47785">
    <property type="entry name" value="ZN(II)2CYS6 TRANSCRIPTION FACTOR (EUROFUNG)-RELATED-RELATED"/>
    <property type="match status" value="1"/>
</dbReference>
<name>A0A2U3EL34_PURLI</name>
<evidence type="ECO:0000256" key="2">
    <source>
        <dbReference type="SAM" id="MobiDB-lite"/>
    </source>
</evidence>
<feature type="compositionally biased region" description="Low complexity" evidence="2">
    <location>
        <begin position="1050"/>
        <end position="1064"/>
    </location>
</feature>
<feature type="domain" description="Zn(2)-C6 fungal-type" evidence="3">
    <location>
        <begin position="638"/>
        <end position="667"/>
    </location>
</feature>
<evidence type="ECO:0000259" key="3">
    <source>
        <dbReference type="PROSITE" id="PS50048"/>
    </source>
</evidence>
<reference evidence="4 5" key="1">
    <citation type="journal article" date="2016" name="Front. Microbiol.">
        <title>Genome and transcriptome sequences reveal the specific parasitism of the nematophagous Purpureocillium lilacinum 36-1.</title>
        <authorList>
            <person name="Xie J."/>
            <person name="Li S."/>
            <person name="Mo C."/>
            <person name="Xiao X."/>
            <person name="Peng D."/>
            <person name="Wang G."/>
            <person name="Xiao Y."/>
        </authorList>
    </citation>
    <scope>NUCLEOTIDE SEQUENCE [LARGE SCALE GENOMIC DNA]</scope>
    <source>
        <strain evidence="4 5">36-1</strain>
    </source>
</reference>
<feature type="compositionally biased region" description="Low complexity" evidence="2">
    <location>
        <begin position="460"/>
        <end position="476"/>
    </location>
</feature>
<feature type="region of interest" description="Disordered" evidence="2">
    <location>
        <begin position="1495"/>
        <end position="1527"/>
    </location>
</feature>
<dbReference type="InterPro" id="IPR036864">
    <property type="entry name" value="Zn2-C6_fun-type_DNA-bd_sf"/>
</dbReference>
<accession>A0A2U3EL34</accession>
<keyword evidence="1" id="KW-0539">Nucleus</keyword>
<dbReference type="InterPro" id="IPR053181">
    <property type="entry name" value="EcdB-like_regulator"/>
</dbReference>
<dbReference type="Pfam" id="PF00172">
    <property type="entry name" value="Zn_clus"/>
    <property type="match status" value="1"/>
</dbReference>
<feature type="compositionally biased region" description="Pro residues" evidence="2">
    <location>
        <begin position="500"/>
        <end position="510"/>
    </location>
</feature>
<proteinExistence type="predicted"/>
<gene>
    <name evidence="4" type="ORF">PCL_05879</name>
</gene>
<dbReference type="PROSITE" id="PS00463">
    <property type="entry name" value="ZN2_CY6_FUNGAL_1"/>
    <property type="match status" value="1"/>
</dbReference>
<sequence>MDAAGWAKDGDYGRLLAAETGTQNGLPVRGRGVRESRHLLHQRLLSVTYLRYQVRARRLQKLVGRANPNHCEADPFSTVGVHPHVPPFVLAWQTTCWERGSDSVAQNANLTSPPAPSNNQLLAFDRLFLLLPRARPAVSPVLGRSVPPRASPHWLRTLSPVSHLHAASLAKLYKYRTERNLAGAVVLILPHAVLHQPGPSKHLGRALCCDGYPVLWTGLLASSTEPARPPPSGRQACRSSTSSVAPQFALSLGCWIRYRVAFDGELASLVCCPTADLARPRRPPVWAWWLSPPPSVRFPLPAPLLGPLAQTSNPSPSVLLRAGTAHVIIAYQSCKARFPTPCLPARFLHSVQGSNSRIALQLPSLTPGSSTQAWIKDPPKGNALASRLGRLPQRKLLPSRILMLLQHLNARRLLPSAPHLSQQHPQHQQHHTVLAQYGQPYPPRPAEHSSAPPPPPPPAGVHGHVQHPQHQQYQQHPDIERRTHEPDTLPPMHDHYRPHQPQPQPQPPSPAHAAYHTYPSRESVVKREVVEDPRRPNSTGHAPESLPPQPHAVPGTQAPTPLQPSAFPPEGQQPRHMNFDNGHSLPPTPGAYRGTTFPPPTPSQQPYDSHGAYASEPFYSVYSSVASAKKKNTRASQACDQCRQLKAKCDETKPCKTCRDKGTECRYRDPVPKATDKAQADILEALAMMQSGMQNSLQMLNDRMAMLENKFSKGSDGGNMKQDPASEEDLKAINHRSSLLEERRDSHYSEIDIARDQIVTPTDRNAILMAAEEDALEQNPGPLVTPKEPAIPIHHTTLAGLLLNWAPIKQLTRHHVERVGIRHVNEFPISQEQNRGQLIVYGRGEASHPSRQPKEAPDHGQLDIADDSSDMASPSPAADWGHVGGLSPAEQVEYRGGVLAFDGNPDYTESKVWMYVESFKENILNMHPIIQPKVLQDWVRHFLDSLPRVQPKTSKPQASKTAFAVRAPVETTGSKRKRSPGPEHDGSTTTGPVRAGKPDRSIHSALVLTILALGKICLYRDNVPDALHHSEQVLHGSPFSRNGVPPSPMQGSPPSHSTHSQSSGLASPKEPERLPPSRRSSIHGQGGVRHGYDLKKNYEVVPGLEYFAVATDILGNHIGSYNNMKNVYANIFAGLYHGQLARPLESFAFIHAAGHKLQVLMRPSMSKLKEIKDKQTFITDIKYNQLALAFWTCLQLESDLIAELTLPPSGLLGYEEAMPHPNLSLIDGFDQRVLDSYPGQLYLRTHLNSIHRMFYAPDDDPASARLQTETKFMNVSVVADSVSGMNWIAPRFAFQETDPPADDILGARLRGKYWGAQVITYRPFIRMILEFNYWRAHQSGPNVLPVPEFRKGIVYPTIAPDAKSSKDLDAELVSLAIKGIKALVESTRAFHGLGEQRPIITNVFGTAHAQWGNLLVLAAAYVDPTLHDSVDGQLLKTLFEKTIHFLRQSATTTSALRLDMHILEGLYQDLFVHSMNEPKPNSSFSSSVSLQTPKMSATAAHSLHPPDHAAYPPAMSPQSHVGVSHMG</sequence>
<dbReference type="CDD" id="cd00067">
    <property type="entry name" value="GAL4"/>
    <property type="match status" value="1"/>
</dbReference>
<dbReference type="EMBL" id="LCWV01000002">
    <property type="protein sequence ID" value="PWI75221.1"/>
    <property type="molecule type" value="Genomic_DNA"/>
</dbReference>
<feature type="compositionally biased region" description="Basic and acidic residues" evidence="2">
    <location>
        <begin position="523"/>
        <end position="535"/>
    </location>
</feature>
<feature type="compositionally biased region" description="Low complexity" evidence="2">
    <location>
        <begin position="870"/>
        <end position="879"/>
    </location>
</feature>
<comment type="caution">
    <text evidence="4">The sequence shown here is derived from an EMBL/GenBank/DDBJ whole genome shotgun (WGS) entry which is preliminary data.</text>
</comment>
<protein>
    <recommendedName>
        <fullName evidence="3">Zn(2)-C6 fungal-type domain-containing protein</fullName>
    </recommendedName>
</protein>
<organism evidence="4 5">
    <name type="scientific">Purpureocillium lilacinum</name>
    <name type="common">Paecilomyces lilacinus</name>
    <dbReference type="NCBI Taxonomy" id="33203"/>
    <lineage>
        <taxon>Eukaryota</taxon>
        <taxon>Fungi</taxon>
        <taxon>Dikarya</taxon>
        <taxon>Ascomycota</taxon>
        <taxon>Pezizomycotina</taxon>
        <taxon>Sordariomycetes</taxon>
        <taxon>Hypocreomycetidae</taxon>
        <taxon>Hypocreales</taxon>
        <taxon>Ophiocordycipitaceae</taxon>
        <taxon>Purpureocillium</taxon>
    </lineage>
</organism>
<dbReference type="SUPFAM" id="SSF57701">
    <property type="entry name" value="Zn2/Cys6 DNA-binding domain"/>
    <property type="match status" value="1"/>
</dbReference>
<dbReference type="Proteomes" id="UP000245956">
    <property type="component" value="Unassembled WGS sequence"/>
</dbReference>
<evidence type="ECO:0000256" key="1">
    <source>
        <dbReference type="ARBA" id="ARBA00023242"/>
    </source>
</evidence>
<dbReference type="PROSITE" id="PS50048">
    <property type="entry name" value="ZN2_CY6_FUNGAL_2"/>
    <property type="match status" value="1"/>
</dbReference>
<evidence type="ECO:0000313" key="4">
    <source>
        <dbReference type="EMBL" id="PWI75221.1"/>
    </source>
</evidence>
<feature type="compositionally biased region" description="Polar residues" evidence="2">
    <location>
        <begin position="951"/>
        <end position="960"/>
    </location>
</feature>
<dbReference type="PANTHER" id="PTHR47785:SF4">
    <property type="entry name" value="ZN(II)2CYS6 TRANSCRIPTION FACTOR (EUROFUNG)"/>
    <property type="match status" value="1"/>
</dbReference>
<feature type="region of interest" description="Disordered" evidence="2">
    <location>
        <begin position="949"/>
        <end position="998"/>
    </location>
</feature>